<dbReference type="InterPro" id="IPR011009">
    <property type="entry name" value="Kinase-like_dom_sf"/>
</dbReference>
<dbReference type="InParanoid" id="A0A165Q9A3"/>
<sequence length="409" mass="46232">MFDAPPPEVSPSDSLLSNLPRTLFAWRTLDYREAHKAWIFLASFIAEQGYTLFKILPNDTTPPPVFTLVRSPDEYHYWPSSNVFQPEQLVPEFAPNSGIHFAARSLANQEVVIRLLTIGDEGKASLDILRRLSAPEARVARNHALPMIKELHIGDMVFGVFPMMYAHGLTSFPWPETTEQILDGLEQALEGFVYLHENLIAHRDFAFEEIFLNFGAITGSSVPWNEKLCRRVPLPIRSQFPARYYINDFELSVQFDPSSDPATRLVTGVPIARYGYTVDDYAKPLPPEARGDAPYCPFKMDVYQFGQNASEFFSGVTGVPGLHELFASMASDDPRDRPSFAQALSSLQEARRATPDHALREMSVDWSRWLRAIAKRKDCTCHTCLPSEDAKSPRQPLLDIYQFRVKSSG</sequence>
<dbReference type="OrthoDB" id="3224178at2759"/>
<accession>A0A165Q9A3</accession>
<reference evidence="2 3" key="1">
    <citation type="journal article" date="2016" name="Mol. Biol. Evol.">
        <title>Comparative Genomics of Early-Diverging Mushroom-Forming Fungi Provides Insights into the Origins of Lignocellulose Decay Capabilities.</title>
        <authorList>
            <person name="Nagy L.G."/>
            <person name="Riley R."/>
            <person name="Tritt A."/>
            <person name="Adam C."/>
            <person name="Daum C."/>
            <person name="Floudas D."/>
            <person name="Sun H."/>
            <person name="Yadav J.S."/>
            <person name="Pangilinan J."/>
            <person name="Larsson K.H."/>
            <person name="Matsuura K."/>
            <person name="Barry K."/>
            <person name="Labutti K."/>
            <person name="Kuo R."/>
            <person name="Ohm R.A."/>
            <person name="Bhattacharya S.S."/>
            <person name="Shirouzu T."/>
            <person name="Yoshinaga Y."/>
            <person name="Martin F.M."/>
            <person name="Grigoriev I.V."/>
            <person name="Hibbett D.S."/>
        </authorList>
    </citation>
    <scope>NUCLEOTIDE SEQUENCE [LARGE SCALE GENOMIC DNA]</scope>
    <source>
        <strain evidence="2 3">HHB12029</strain>
    </source>
</reference>
<evidence type="ECO:0000259" key="1">
    <source>
        <dbReference type="PROSITE" id="PS50011"/>
    </source>
</evidence>
<proteinExistence type="predicted"/>
<dbReference type="PROSITE" id="PS50011">
    <property type="entry name" value="PROTEIN_KINASE_DOM"/>
    <property type="match status" value="1"/>
</dbReference>
<dbReference type="AlphaFoldDB" id="A0A165Q9A3"/>
<dbReference type="EMBL" id="KV425884">
    <property type="protein sequence ID" value="KZW03274.1"/>
    <property type="molecule type" value="Genomic_DNA"/>
</dbReference>
<dbReference type="SUPFAM" id="SSF56112">
    <property type="entry name" value="Protein kinase-like (PK-like)"/>
    <property type="match status" value="1"/>
</dbReference>
<dbReference type="Proteomes" id="UP000077266">
    <property type="component" value="Unassembled WGS sequence"/>
</dbReference>
<feature type="domain" description="Protein kinase" evidence="1">
    <location>
        <begin position="1"/>
        <end position="370"/>
    </location>
</feature>
<gene>
    <name evidence="2" type="ORF">EXIGLDRAFT_725725</name>
</gene>
<dbReference type="Gene3D" id="1.10.510.10">
    <property type="entry name" value="Transferase(Phosphotransferase) domain 1"/>
    <property type="match status" value="1"/>
</dbReference>
<organism evidence="2 3">
    <name type="scientific">Exidia glandulosa HHB12029</name>
    <dbReference type="NCBI Taxonomy" id="1314781"/>
    <lineage>
        <taxon>Eukaryota</taxon>
        <taxon>Fungi</taxon>
        <taxon>Dikarya</taxon>
        <taxon>Basidiomycota</taxon>
        <taxon>Agaricomycotina</taxon>
        <taxon>Agaricomycetes</taxon>
        <taxon>Auriculariales</taxon>
        <taxon>Exidiaceae</taxon>
        <taxon>Exidia</taxon>
    </lineage>
</organism>
<dbReference type="InterPro" id="IPR000719">
    <property type="entry name" value="Prot_kinase_dom"/>
</dbReference>
<keyword evidence="3" id="KW-1185">Reference proteome</keyword>
<dbReference type="GO" id="GO:0005524">
    <property type="term" value="F:ATP binding"/>
    <property type="evidence" value="ECO:0007669"/>
    <property type="project" value="InterPro"/>
</dbReference>
<dbReference type="GO" id="GO:0004672">
    <property type="term" value="F:protein kinase activity"/>
    <property type="evidence" value="ECO:0007669"/>
    <property type="project" value="InterPro"/>
</dbReference>
<name>A0A165Q9A3_EXIGL</name>
<evidence type="ECO:0000313" key="2">
    <source>
        <dbReference type="EMBL" id="KZW03274.1"/>
    </source>
</evidence>
<evidence type="ECO:0000313" key="3">
    <source>
        <dbReference type="Proteomes" id="UP000077266"/>
    </source>
</evidence>
<dbReference type="STRING" id="1314781.A0A165Q9A3"/>
<protein>
    <recommendedName>
        <fullName evidence="1">Protein kinase domain-containing protein</fullName>
    </recommendedName>
</protein>